<comment type="caution">
    <text evidence="1">The sequence shown here is derived from an EMBL/GenBank/DDBJ whole genome shotgun (WGS) entry which is preliminary data.</text>
</comment>
<organism evidence="1 2">
    <name type="scientific">Peribacillus huizhouensis</name>
    <dbReference type="NCBI Taxonomy" id="1501239"/>
    <lineage>
        <taxon>Bacteria</taxon>
        <taxon>Bacillati</taxon>
        <taxon>Bacillota</taxon>
        <taxon>Bacilli</taxon>
        <taxon>Bacillales</taxon>
        <taxon>Bacillaceae</taxon>
        <taxon>Peribacillus</taxon>
    </lineage>
</organism>
<evidence type="ECO:0000313" key="2">
    <source>
        <dbReference type="Proteomes" id="UP000626697"/>
    </source>
</evidence>
<evidence type="ECO:0000313" key="1">
    <source>
        <dbReference type="EMBL" id="MBA9027996.1"/>
    </source>
</evidence>
<keyword evidence="2" id="KW-1185">Reference proteome</keyword>
<protein>
    <submittedName>
        <fullName evidence="1">Uncharacterized protein</fullName>
    </submittedName>
</protein>
<gene>
    <name evidence="1" type="ORF">HNP81_003310</name>
</gene>
<name>A0ABR6CTD3_9BACI</name>
<dbReference type="Proteomes" id="UP000626697">
    <property type="component" value="Unassembled WGS sequence"/>
</dbReference>
<reference evidence="1 2" key="1">
    <citation type="submission" date="2020-08" db="EMBL/GenBank/DDBJ databases">
        <title>Genomic Encyclopedia of Type Strains, Phase IV (KMG-IV): sequencing the most valuable type-strain genomes for metagenomic binning, comparative biology and taxonomic classification.</title>
        <authorList>
            <person name="Goeker M."/>
        </authorList>
    </citation>
    <scope>NUCLEOTIDE SEQUENCE [LARGE SCALE GENOMIC DNA]</scope>
    <source>
        <strain evidence="1 2">DSM 105481</strain>
    </source>
</reference>
<sequence length="48" mass="5939">MVVKYNTKQLSLKAENFLKLIWKVIFVFYSGDIRYYRSCSLYFYERTI</sequence>
<accession>A0ABR6CTD3</accession>
<dbReference type="EMBL" id="JACJHX010000011">
    <property type="protein sequence ID" value="MBA9027996.1"/>
    <property type="molecule type" value="Genomic_DNA"/>
</dbReference>
<proteinExistence type="predicted"/>